<dbReference type="InterPro" id="IPR037654">
    <property type="entry name" value="Big1"/>
</dbReference>
<dbReference type="Proteomes" id="UP001527925">
    <property type="component" value="Unassembled WGS sequence"/>
</dbReference>
<feature type="chain" id="PRO_5045595765" description="Protein BIG1" evidence="11">
    <location>
        <begin position="18"/>
        <end position="277"/>
    </location>
</feature>
<evidence type="ECO:0000256" key="1">
    <source>
        <dbReference type="ARBA" id="ARBA00004389"/>
    </source>
</evidence>
<comment type="caution">
    <text evidence="13">The sequence shown here is derived from an EMBL/GenBank/DDBJ whole genome shotgun (WGS) entry which is preliminary data.</text>
</comment>
<evidence type="ECO:0000256" key="11">
    <source>
        <dbReference type="SAM" id="SignalP"/>
    </source>
</evidence>
<keyword evidence="7 10" id="KW-1133">Transmembrane helix</keyword>
<dbReference type="PANTHER" id="PTHR28285">
    <property type="entry name" value="PROTEIN BIG1"/>
    <property type="match status" value="1"/>
</dbReference>
<keyword evidence="6" id="KW-0256">Endoplasmic reticulum</keyword>
<accession>A0ABR4N4V6</accession>
<evidence type="ECO:0000256" key="10">
    <source>
        <dbReference type="SAM" id="Phobius"/>
    </source>
</evidence>
<feature type="domain" description="V-type proton ATPase subunit S1/VOA1 transmembrane" evidence="12">
    <location>
        <begin position="233"/>
        <end position="269"/>
    </location>
</feature>
<feature type="signal peptide" evidence="11">
    <location>
        <begin position="1"/>
        <end position="17"/>
    </location>
</feature>
<protein>
    <recommendedName>
        <fullName evidence="3">Protein BIG1</fullName>
    </recommendedName>
</protein>
<evidence type="ECO:0000256" key="2">
    <source>
        <dbReference type="ARBA" id="ARBA00008203"/>
    </source>
</evidence>
<feature type="transmembrane region" description="Helical" evidence="10">
    <location>
        <begin position="233"/>
        <end position="256"/>
    </location>
</feature>
<evidence type="ECO:0000256" key="8">
    <source>
        <dbReference type="ARBA" id="ARBA00023136"/>
    </source>
</evidence>
<evidence type="ECO:0000313" key="13">
    <source>
        <dbReference type="EMBL" id="KAL2914587.1"/>
    </source>
</evidence>
<evidence type="ECO:0000256" key="7">
    <source>
        <dbReference type="ARBA" id="ARBA00022989"/>
    </source>
</evidence>
<dbReference type="Pfam" id="PF20520">
    <property type="entry name" value="Ac45-VOA1_TM"/>
    <property type="match status" value="1"/>
</dbReference>
<comment type="subcellular location">
    <subcellularLocation>
        <location evidence="1">Endoplasmic reticulum membrane</location>
        <topology evidence="1">Single-pass membrane protein</topology>
    </subcellularLocation>
</comment>
<keyword evidence="14" id="KW-1185">Reference proteome</keyword>
<keyword evidence="5 11" id="KW-0732">Signal</keyword>
<name>A0ABR4N4V6_9FUNG</name>
<keyword evidence="4 10" id="KW-0812">Transmembrane</keyword>
<evidence type="ECO:0000256" key="9">
    <source>
        <dbReference type="ARBA" id="ARBA00023316"/>
    </source>
</evidence>
<evidence type="ECO:0000256" key="4">
    <source>
        <dbReference type="ARBA" id="ARBA00022692"/>
    </source>
</evidence>
<comment type="similarity">
    <text evidence="2">Belongs to the BIG1 family.</text>
</comment>
<dbReference type="PANTHER" id="PTHR28285:SF1">
    <property type="entry name" value="PROTEIN BIG1"/>
    <property type="match status" value="1"/>
</dbReference>
<proteinExistence type="inferred from homology"/>
<reference evidence="13 14" key="1">
    <citation type="submission" date="2023-09" db="EMBL/GenBank/DDBJ databases">
        <title>Pangenome analysis of Batrachochytrium dendrobatidis and related Chytrids.</title>
        <authorList>
            <person name="Yacoub M.N."/>
            <person name="Stajich J.E."/>
            <person name="James T.Y."/>
        </authorList>
    </citation>
    <scope>NUCLEOTIDE SEQUENCE [LARGE SCALE GENOMIC DNA]</scope>
    <source>
        <strain evidence="13 14">JEL0888</strain>
    </source>
</reference>
<keyword evidence="8 10" id="KW-0472">Membrane</keyword>
<keyword evidence="9" id="KW-0961">Cell wall biogenesis/degradation</keyword>
<evidence type="ECO:0000256" key="5">
    <source>
        <dbReference type="ARBA" id="ARBA00022729"/>
    </source>
</evidence>
<dbReference type="InterPro" id="IPR046756">
    <property type="entry name" value="VAS1/VOA1_TM"/>
</dbReference>
<sequence length="277" mass="29014">MQLFGIAAVAVAAVAAAADASLSVPLLVWSSADSVQLQGPRFAADPRSVAADVLAGLDCDAVKSVFVNWHGLESSDLVRLAKAVPNLRASFEGAAHSAHVSHFVGQGNAEPLDALKAAVEARCGRPLSLAPWKTQGSDSNDILLVELSNLGESTADDRFDALERDDKALERAIGSIAATHPNLVVFVTSSPAPLSSGAAAASVAEQIQKRSQPSASDPSIPYSKRSIIQKYAFFNPALFMGLSVGVLLVSFLLLAVRTLTSLQTPTRFEAPLKKDKS</sequence>
<evidence type="ECO:0000259" key="12">
    <source>
        <dbReference type="Pfam" id="PF20520"/>
    </source>
</evidence>
<evidence type="ECO:0000313" key="14">
    <source>
        <dbReference type="Proteomes" id="UP001527925"/>
    </source>
</evidence>
<gene>
    <name evidence="13" type="ORF">HK105_205938</name>
</gene>
<evidence type="ECO:0000256" key="3">
    <source>
        <dbReference type="ARBA" id="ARBA00022089"/>
    </source>
</evidence>
<dbReference type="EMBL" id="JADGIZ020000032">
    <property type="protein sequence ID" value="KAL2914587.1"/>
    <property type="molecule type" value="Genomic_DNA"/>
</dbReference>
<evidence type="ECO:0000256" key="6">
    <source>
        <dbReference type="ARBA" id="ARBA00022824"/>
    </source>
</evidence>
<organism evidence="13 14">
    <name type="scientific">Polyrhizophydium stewartii</name>
    <dbReference type="NCBI Taxonomy" id="2732419"/>
    <lineage>
        <taxon>Eukaryota</taxon>
        <taxon>Fungi</taxon>
        <taxon>Fungi incertae sedis</taxon>
        <taxon>Chytridiomycota</taxon>
        <taxon>Chytridiomycota incertae sedis</taxon>
        <taxon>Chytridiomycetes</taxon>
        <taxon>Rhizophydiales</taxon>
        <taxon>Rhizophydiales incertae sedis</taxon>
        <taxon>Polyrhizophydium</taxon>
    </lineage>
</organism>